<evidence type="ECO:0000256" key="5">
    <source>
        <dbReference type="ARBA" id="ARBA00048336"/>
    </source>
</evidence>
<dbReference type="PANTHER" id="PTHR45948">
    <property type="entry name" value="DUAL SPECIFICITY PROTEIN PHOSPHATASE DDB_G0269404-RELATED"/>
    <property type="match status" value="1"/>
</dbReference>
<evidence type="ECO:0000256" key="4">
    <source>
        <dbReference type="ARBA" id="ARBA00047761"/>
    </source>
</evidence>
<organism evidence="8 9">
    <name type="scientific">Diaporthe australafricana</name>
    <dbReference type="NCBI Taxonomy" id="127596"/>
    <lineage>
        <taxon>Eukaryota</taxon>
        <taxon>Fungi</taxon>
        <taxon>Dikarya</taxon>
        <taxon>Ascomycota</taxon>
        <taxon>Pezizomycotina</taxon>
        <taxon>Sordariomycetes</taxon>
        <taxon>Sordariomycetidae</taxon>
        <taxon>Diaporthales</taxon>
        <taxon>Diaporthaceae</taxon>
        <taxon>Diaporthe</taxon>
    </lineage>
</organism>
<dbReference type="Proteomes" id="UP001583177">
    <property type="component" value="Unassembled WGS sequence"/>
</dbReference>
<feature type="compositionally biased region" description="Polar residues" evidence="6">
    <location>
        <begin position="11"/>
        <end position="44"/>
    </location>
</feature>
<dbReference type="Pfam" id="PF00782">
    <property type="entry name" value="DSPc"/>
    <property type="match status" value="1"/>
</dbReference>
<evidence type="ECO:0000313" key="8">
    <source>
        <dbReference type="EMBL" id="KAL1866888.1"/>
    </source>
</evidence>
<accession>A0ABR3WTI7</accession>
<name>A0ABR3WTI7_9PEZI</name>
<dbReference type="SUPFAM" id="SSF52799">
    <property type="entry name" value="(Phosphotyrosine protein) phosphatases II"/>
    <property type="match status" value="1"/>
</dbReference>
<dbReference type="PROSITE" id="PS00383">
    <property type="entry name" value="TYR_PHOSPHATASE_1"/>
    <property type="match status" value="1"/>
</dbReference>
<evidence type="ECO:0000256" key="6">
    <source>
        <dbReference type="SAM" id="MobiDB-lite"/>
    </source>
</evidence>
<reference evidence="8 9" key="1">
    <citation type="journal article" date="2024" name="IMA Fungus">
        <title>IMA Genome - F19 : A genome assembly and annotation guide to empower mycologists, including annotated draft genome sequences of Ceratocystis pirilliformis, Diaporthe australafricana, Fusarium ophioides, Paecilomyces lecythidis, and Sporothrix stenoceras.</title>
        <authorList>
            <person name="Aylward J."/>
            <person name="Wilson A.M."/>
            <person name="Visagie C.M."/>
            <person name="Spraker J."/>
            <person name="Barnes I."/>
            <person name="Buitendag C."/>
            <person name="Ceriani C."/>
            <person name="Del Mar Angel L."/>
            <person name="du Plessis D."/>
            <person name="Fuchs T."/>
            <person name="Gasser K."/>
            <person name="Kramer D."/>
            <person name="Li W."/>
            <person name="Munsamy K."/>
            <person name="Piso A."/>
            <person name="Price J.L."/>
            <person name="Sonnekus B."/>
            <person name="Thomas C."/>
            <person name="van der Nest A."/>
            <person name="van Dijk A."/>
            <person name="van Heerden A."/>
            <person name="van Vuuren N."/>
            <person name="Yilmaz N."/>
            <person name="Duong T.A."/>
            <person name="van der Merwe N.A."/>
            <person name="Wingfield M.J."/>
            <person name="Wingfield B.D."/>
        </authorList>
    </citation>
    <scope>NUCLEOTIDE SEQUENCE [LARGE SCALE GENOMIC DNA]</scope>
    <source>
        <strain evidence="8 9">CMW 18300</strain>
    </source>
</reference>
<feature type="domain" description="Tyrosine specific protein phosphatases" evidence="7">
    <location>
        <begin position="250"/>
        <end position="317"/>
    </location>
</feature>
<sequence length="417" mass="47320">MAGLRPPGQDQAVNQSKTNRQQLQRLASSNGPESAASSTQNQIRADSPYEVHDPNILYRELHQKYPNYLWFNSYASLKKLGDNHSSLQRLRESADKKKHIEKVLLADLPIREKGKDGDKSFVRLQRAVQNEISNLLVAEARSNPVTLISSQPEMLWSGNLWLGGIKDSVNESWLMKNDISAVVTIHPEDWLAASRWKALFKRWNKNDVLPQLGSKGARWQYLIDLMDDSSSNLVAEFGTAFGFMNHFLLDGKNVLVHCKMGQSRSASLVLGYMLARYYKRCIANRPSAEQQPLQVFNELKRELGQFTKEISEKRRGVSTKKFKDQLEQYLARLARYKGPEGQPFQQSKPKSEGKKGGGGIIQDAVIVLCYMHDLTPTGEILGYWHARKDTNIHYWADASGRKAGNEGISGFFTRYMK</sequence>
<dbReference type="InterPro" id="IPR000340">
    <property type="entry name" value="Dual-sp_phosphatase_cat-dom"/>
</dbReference>
<proteinExistence type="inferred from homology"/>
<dbReference type="InterPro" id="IPR016130">
    <property type="entry name" value="Tyr_Pase_AS"/>
</dbReference>
<dbReference type="InterPro" id="IPR000387">
    <property type="entry name" value="Tyr_Pase_dom"/>
</dbReference>
<dbReference type="InterPro" id="IPR029021">
    <property type="entry name" value="Prot-tyrosine_phosphatase-like"/>
</dbReference>
<dbReference type="PROSITE" id="PS50056">
    <property type="entry name" value="TYR_PHOSPHATASE_2"/>
    <property type="match status" value="1"/>
</dbReference>
<gene>
    <name evidence="8" type="ORF">Daus18300_006591</name>
</gene>
<comment type="catalytic activity">
    <reaction evidence="5">
        <text>O-phospho-L-threonyl-[protein] + H2O = L-threonyl-[protein] + phosphate</text>
        <dbReference type="Rhea" id="RHEA:47004"/>
        <dbReference type="Rhea" id="RHEA-COMP:11060"/>
        <dbReference type="Rhea" id="RHEA-COMP:11605"/>
        <dbReference type="ChEBI" id="CHEBI:15377"/>
        <dbReference type="ChEBI" id="CHEBI:30013"/>
        <dbReference type="ChEBI" id="CHEBI:43474"/>
        <dbReference type="ChEBI" id="CHEBI:61977"/>
        <dbReference type="EC" id="3.1.3.16"/>
    </reaction>
</comment>
<evidence type="ECO:0000313" key="9">
    <source>
        <dbReference type="Proteomes" id="UP001583177"/>
    </source>
</evidence>
<keyword evidence="2" id="KW-0378">Hydrolase</keyword>
<evidence type="ECO:0000256" key="1">
    <source>
        <dbReference type="ARBA" id="ARBA00008601"/>
    </source>
</evidence>
<comment type="catalytic activity">
    <reaction evidence="4">
        <text>O-phospho-L-seryl-[protein] + H2O = L-seryl-[protein] + phosphate</text>
        <dbReference type="Rhea" id="RHEA:20629"/>
        <dbReference type="Rhea" id="RHEA-COMP:9863"/>
        <dbReference type="Rhea" id="RHEA-COMP:11604"/>
        <dbReference type="ChEBI" id="CHEBI:15377"/>
        <dbReference type="ChEBI" id="CHEBI:29999"/>
        <dbReference type="ChEBI" id="CHEBI:43474"/>
        <dbReference type="ChEBI" id="CHEBI:83421"/>
        <dbReference type="EC" id="3.1.3.16"/>
    </reaction>
</comment>
<dbReference type="PANTHER" id="PTHR45948:SF2">
    <property type="entry name" value="DUAL SPECIFICITY PROTEIN PHOSPHATASE"/>
    <property type="match status" value="1"/>
</dbReference>
<comment type="caution">
    <text evidence="8">The sequence shown here is derived from an EMBL/GenBank/DDBJ whole genome shotgun (WGS) entry which is preliminary data.</text>
</comment>
<dbReference type="SMART" id="SM00195">
    <property type="entry name" value="DSPc"/>
    <property type="match status" value="1"/>
</dbReference>
<evidence type="ECO:0000259" key="7">
    <source>
        <dbReference type="PROSITE" id="PS50056"/>
    </source>
</evidence>
<dbReference type="Gene3D" id="3.90.190.10">
    <property type="entry name" value="Protein tyrosine phosphatase superfamily"/>
    <property type="match status" value="1"/>
</dbReference>
<keyword evidence="3" id="KW-0904">Protein phosphatase</keyword>
<dbReference type="CDD" id="cd14498">
    <property type="entry name" value="DSP"/>
    <property type="match status" value="1"/>
</dbReference>
<keyword evidence="9" id="KW-1185">Reference proteome</keyword>
<evidence type="ECO:0000256" key="2">
    <source>
        <dbReference type="ARBA" id="ARBA00022801"/>
    </source>
</evidence>
<feature type="region of interest" description="Disordered" evidence="6">
    <location>
        <begin position="1"/>
        <end position="48"/>
    </location>
</feature>
<comment type="similarity">
    <text evidence="1">Belongs to the protein-tyrosine phosphatase family. Non-receptor class dual specificity subfamily.</text>
</comment>
<protein>
    <recommendedName>
        <fullName evidence="7">Tyrosine specific protein phosphatases domain-containing protein</fullName>
    </recommendedName>
</protein>
<evidence type="ECO:0000256" key="3">
    <source>
        <dbReference type="ARBA" id="ARBA00022912"/>
    </source>
</evidence>
<dbReference type="InterPro" id="IPR020422">
    <property type="entry name" value="TYR_PHOSPHATASE_DUAL_dom"/>
</dbReference>
<dbReference type="EMBL" id="JAWRVE010000053">
    <property type="protein sequence ID" value="KAL1866888.1"/>
    <property type="molecule type" value="Genomic_DNA"/>
</dbReference>